<accession>A0ABY6HUB3</accession>
<dbReference type="Proteomes" id="UP001208689">
    <property type="component" value="Chromosome"/>
</dbReference>
<organism evidence="2 3">
    <name type="scientific">Candidatus Lokiarchaeum ossiferum</name>
    <dbReference type="NCBI Taxonomy" id="2951803"/>
    <lineage>
        <taxon>Archaea</taxon>
        <taxon>Promethearchaeati</taxon>
        <taxon>Promethearchaeota</taxon>
        <taxon>Promethearchaeia</taxon>
        <taxon>Promethearchaeales</taxon>
        <taxon>Promethearchaeaceae</taxon>
        <taxon>Candidatus Lokiarchaeum</taxon>
    </lineage>
</organism>
<protein>
    <recommendedName>
        <fullName evidence="4">SHOCT domain-containing protein</fullName>
    </recommendedName>
</protein>
<evidence type="ECO:0000313" key="2">
    <source>
        <dbReference type="EMBL" id="UYP47109.1"/>
    </source>
</evidence>
<keyword evidence="3" id="KW-1185">Reference proteome</keyword>
<proteinExistence type="predicted"/>
<feature type="region of interest" description="Disordered" evidence="1">
    <location>
        <begin position="1"/>
        <end position="55"/>
    </location>
</feature>
<gene>
    <name evidence="2" type="ORF">NEF87_003394</name>
</gene>
<sequence length="90" mass="10392">MPQKKKKLSLEEFRSQLGISHGPVNPQQKSRQPNFQQSKKKKNPRKPSGIPKAQVEKRISQLERKMMEGDLSEAEEKKVLAEIGRLEKQN</sequence>
<feature type="compositionally biased region" description="Polar residues" evidence="1">
    <location>
        <begin position="25"/>
        <end position="37"/>
    </location>
</feature>
<name>A0ABY6HUB3_9ARCH</name>
<evidence type="ECO:0008006" key="4">
    <source>
        <dbReference type="Google" id="ProtNLM"/>
    </source>
</evidence>
<reference evidence="2" key="1">
    <citation type="submission" date="2022-09" db="EMBL/GenBank/DDBJ databases">
        <title>Actin cytoskeleton and complex cell architecture in an #Asgard archaeon.</title>
        <authorList>
            <person name="Ponce Toledo R.I."/>
            <person name="Schleper C."/>
            <person name="Rodrigues Oliveira T."/>
            <person name="Wollweber F."/>
            <person name="Xu J."/>
            <person name="Rittmann S."/>
            <person name="Klingl A."/>
            <person name="Pilhofer M."/>
        </authorList>
    </citation>
    <scope>NUCLEOTIDE SEQUENCE</scope>
    <source>
        <strain evidence="2">B-35</strain>
    </source>
</reference>
<evidence type="ECO:0000313" key="3">
    <source>
        <dbReference type="Proteomes" id="UP001208689"/>
    </source>
</evidence>
<dbReference type="EMBL" id="CP104013">
    <property type="protein sequence ID" value="UYP47109.1"/>
    <property type="molecule type" value="Genomic_DNA"/>
</dbReference>
<evidence type="ECO:0000256" key="1">
    <source>
        <dbReference type="SAM" id="MobiDB-lite"/>
    </source>
</evidence>